<comment type="caution">
    <text evidence="2">The sequence shown here is derived from an EMBL/GenBank/DDBJ whole genome shotgun (WGS) entry which is preliminary data.</text>
</comment>
<dbReference type="AlphaFoldDB" id="A0A1U7HU88"/>
<protein>
    <submittedName>
        <fullName evidence="2">Uncharacterized protein</fullName>
    </submittedName>
</protein>
<dbReference type="EMBL" id="MRCC01000007">
    <property type="protein sequence ID" value="OKH27098.1"/>
    <property type="molecule type" value="Genomic_DNA"/>
</dbReference>
<accession>A0A1U7HU88</accession>
<dbReference type="STRING" id="247279.NIES1031_10300"/>
<dbReference type="OrthoDB" id="528641at2"/>
<gene>
    <name evidence="2" type="ORF">NIES1031_10300</name>
</gene>
<dbReference type="RefSeq" id="WP_073549310.1">
    <property type="nucleotide sequence ID" value="NZ_CAWMVK010000041.1"/>
</dbReference>
<keyword evidence="1" id="KW-0175">Coiled coil</keyword>
<keyword evidence="3" id="KW-1185">Reference proteome</keyword>
<reference evidence="2 3" key="1">
    <citation type="submission" date="2016-11" db="EMBL/GenBank/DDBJ databases">
        <title>Draft Genome Sequences of Nine Cyanobacterial Strains from Diverse Habitats.</title>
        <authorList>
            <person name="Zhu T."/>
            <person name="Hou S."/>
            <person name="Lu X."/>
            <person name="Hess W.R."/>
        </authorList>
    </citation>
    <scope>NUCLEOTIDE SEQUENCE [LARGE SCALE GENOMIC DNA]</scope>
    <source>
        <strain evidence="2 3">5.2 s.c.1</strain>
    </source>
</reference>
<proteinExistence type="predicted"/>
<name>A0A1U7HU88_9CHRO</name>
<evidence type="ECO:0000256" key="1">
    <source>
        <dbReference type="SAM" id="Coils"/>
    </source>
</evidence>
<sequence length="181" mass="21293">MKKLSFNTAYYIRKLILYSESELRTLLNQPGVFFNSKEILQQLIESVYLEDVLQNLLLEVYQEERLINQIVEQLEELVRQHQTVLQKADVSQQEITIKRKIFAALGFKRIIITKQEVLNALSQISIFSKNYLGNILTINNWQSTRPDNDWLKIIQIDRSAKLTCNNETQEINLSQLQLIHE</sequence>
<evidence type="ECO:0000313" key="3">
    <source>
        <dbReference type="Proteomes" id="UP000185984"/>
    </source>
</evidence>
<evidence type="ECO:0000313" key="2">
    <source>
        <dbReference type="EMBL" id="OKH27098.1"/>
    </source>
</evidence>
<organism evidence="2 3">
    <name type="scientific">Chroogloeocystis siderophila 5.2 s.c.1</name>
    <dbReference type="NCBI Taxonomy" id="247279"/>
    <lineage>
        <taxon>Bacteria</taxon>
        <taxon>Bacillati</taxon>
        <taxon>Cyanobacteriota</taxon>
        <taxon>Cyanophyceae</taxon>
        <taxon>Oscillatoriophycideae</taxon>
        <taxon>Chroococcales</taxon>
        <taxon>Chroococcaceae</taxon>
        <taxon>Chroogloeocystis</taxon>
    </lineage>
</organism>
<dbReference type="Proteomes" id="UP000185984">
    <property type="component" value="Unassembled WGS sequence"/>
</dbReference>
<feature type="coiled-coil region" evidence="1">
    <location>
        <begin position="60"/>
        <end position="91"/>
    </location>
</feature>